<dbReference type="AlphaFoldDB" id="A0A010ZVP9"/>
<comment type="caution">
    <text evidence="1">The sequence shown here is derived from an EMBL/GenBank/DDBJ whole genome shotgun (WGS) entry which is preliminary data.</text>
</comment>
<dbReference type="EMBL" id="JFBT01000001">
    <property type="protein sequence ID" value="EXG81267.1"/>
    <property type="molecule type" value="Genomic_DNA"/>
</dbReference>
<dbReference type="RefSeq" id="WP_035850539.1">
    <property type="nucleotide sequence ID" value="NZ_KK073874.1"/>
</dbReference>
<organism evidence="1 2">
    <name type="scientific">Cryptosporangium arvum DSM 44712</name>
    <dbReference type="NCBI Taxonomy" id="927661"/>
    <lineage>
        <taxon>Bacteria</taxon>
        <taxon>Bacillati</taxon>
        <taxon>Actinomycetota</taxon>
        <taxon>Actinomycetes</taxon>
        <taxon>Cryptosporangiales</taxon>
        <taxon>Cryptosporangiaceae</taxon>
        <taxon>Cryptosporangium</taxon>
    </lineage>
</organism>
<gene>
    <name evidence="1" type="ORF">CryarDRAFT_2377</name>
</gene>
<dbReference type="Proteomes" id="UP000021053">
    <property type="component" value="Unassembled WGS sequence"/>
</dbReference>
<reference evidence="1 2" key="1">
    <citation type="submission" date="2013-07" db="EMBL/GenBank/DDBJ databases">
        <authorList>
            <consortium name="DOE Joint Genome Institute"/>
            <person name="Eisen J."/>
            <person name="Huntemann M."/>
            <person name="Han J."/>
            <person name="Chen A."/>
            <person name="Kyrpides N."/>
            <person name="Mavromatis K."/>
            <person name="Markowitz V."/>
            <person name="Palaniappan K."/>
            <person name="Ivanova N."/>
            <person name="Schaumberg A."/>
            <person name="Pati A."/>
            <person name="Liolios K."/>
            <person name="Nordberg H.P."/>
            <person name="Cantor M.N."/>
            <person name="Hua S.X."/>
            <person name="Woyke T."/>
        </authorList>
    </citation>
    <scope>NUCLEOTIDE SEQUENCE [LARGE SCALE GENOMIC DNA]</scope>
    <source>
        <strain evidence="1 2">DSM 44712</strain>
    </source>
</reference>
<accession>A0A010ZVP9</accession>
<dbReference type="HOGENOM" id="CLU_1988911_0_0_11"/>
<name>A0A010ZVP9_9ACTN</name>
<dbReference type="OrthoDB" id="4334952at2"/>
<proteinExistence type="predicted"/>
<evidence type="ECO:0000313" key="1">
    <source>
        <dbReference type="EMBL" id="EXG81267.1"/>
    </source>
</evidence>
<keyword evidence="2" id="KW-1185">Reference proteome</keyword>
<sequence length="125" mass="13606">MEPAEIGAILGAVLSGAGGEAGKQAWVSLTQLLRRRRIAVELQEPVGFPELDARRRQEIVSELGFSVAEMADRDTEFRDEIEAWVADWRSLSRTATSESTNIVSGGVQHGTVVQAHRIDGGVHIK</sequence>
<protein>
    <submittedName>
        <fullName evidence="1">Uncharacterized protein</fullName>
    </submittedName>
</protein>
<evidence type="ECO:0000313" key="2">
    <source>
        <dbReference type="Proteomes" id="UP000021053"/>
    </source>
</evidence>